<evidence type="ECO:0000313" key="6">
    <source>
        <dbReference type="Proteomes" id="UP001530293"/>
    </source>
</evidence>
<dbReference type="Proteomes" id="UP001530293">
    <property type="component" value="Unassembled WGS sequence"/>
</dbReference>
<accession>A0ABD3MJ16</accession>
<reference evidence="5 6" key="1">
    <citation type="submission" date="2024-10" db="EMBL/GenBank/DDBJ databases">
        <title>Updated reference genomes for cyclostephanoid diatoms.</title>
        <authorList>
            <person name="Roberts W.R."/>
            <person name="Alverson A.J."/>
        </authorList>
    </citation>
    <scope>NUCLEOTIDE SEQUENCE [LARGE SCALE GENOMIC DNA]</scope>
    <source>
        <strain evidence="5 6">AJA232-27</strain>
    </source>
</reference>
<comment type="caution">
    <text evidence="5">The sequence shown here is derived from an EMBL/GenBank/DDBJ whole genome shotgun (WGS) entry which is preliminary data.</text>
</comment>
<evidence type="ECO:0000313" key="5">
    <source>
        <dbReference type="EMBL" id="KAL3760530.1"/>
    </source>
</evidence>
<evidence type="ECO:0000259" key="4">
    <source>
        <dbReference type="PROSITE" id="PS51186"/>
    </source>
</evidence>
<gene>
    <name evidence="5" type="ORF">ACHAWU_001865</name>
</gene>
<feature type="signal peptide" evidence="3">
    <location>
        <begin position="1"/>
        <end position="21"/>
    </location>
</feature>
<sequence>MAVSQLMFYIVTPLLLQLTDAWVVPSSSSIGISSSSSRCRHRPASITSAPQHSMEGATLPNCLPSKRKDTIDGECILVGSTKVIIQQVAHTDTTELERMSKFCIDTFYNHDENGDEKSIISRKWRDMQLAVLQKAQLLELSLSSDQYFRCIFVAKAIAADESDEIIGCCEVIEERIDTSQRPSTISERERRKTARHRPVIENLCVKEGYRKCGVGIALIQACENAVVQLSRGGGGYEEVFTQVDIDNTTAINLFRKCGYQDHFADSTCAKVVLDSLLANETTVTKLMMRKMLEY</sequence>
<dbReference type="InterPro" id="IPR016181">
    <property type="entry name" value="Acyl_CoA_acyltransferase"/>
</dbReference>
<dbReference type="InterPro" id="IPR000182">
    <property type="entry name" value="GNAT_dom"/>
</dbReference>
<evidence type="ECO:0000256" key="3">
    <source>
        <dbReference type="SAM" id="SignalP"/>
    </source>
</evidence>
<dbReference type="Pfam" id="PF00583">
    <property type="entry name" value="Acetyltransf_1"/>
    <property type="match status" value="1"/>
</dbReference>
<dbReference type="CDD" id="cd04301">
    <property type="entry name" value="NAT_SF"/>
    <property type="match status" value="1"/>
</dbReference>
<protein>
    <recommendedName>
        <fullName evidence="4">N-acetyltransferase domain-containing protein</fullName>
    </recommendedName>
</protein>
<keyword evidence="6" id="KW-1185">Reference proteome</keyword>
<evidence type="ECO:0000256" key="1">
    <source>
        <dbReference type="ARBA" id="ARBA00022679"/>
    </source>
</evidence>
<feature type="chain" id="PRO_5044893059" description="N-acetyltransferase domain-containing protein" evidence="3">
    <location>
        <begin position="22"/>
        <end position="294"/>
    </location>
</feature>
<dbReference type="InterPro" id="IPR051556">
    <property type="entry name" value="N-term/lysine_N-AcTrnsfr"/>
</dbReference>
<keyword evidence="2" id="KW-0012">Acyltransferase</keyword>
<keyword evidence="1" id="KW-0808">Transferase</keyword>
<evidence type="ECO:0000256" key="2">
    <source>
        <dbReference type="ARBA" id="ARBA00023315"/>
    </source>
</evidence>
<dbReference type="SUPFAM" id="SSF55729">
    <property type="entry name" value="Acyl-CoA N-acyltransferases (Nat)"/>
    <property type="match status" value="1"/>
</dbReference>
<dbReference type="PANTHER" id="PTHR42919:SF8">
    <property type="entry name" value="N-ALPHA-ACETYLTRANSFERASE 50"/>
    <property type="match status" value="1"/>
</dbReference>
<dbReference type="GO" id="GO:0016746">
    <property type="term" value="F:acyltransferase activity"/>
    <property type="evidence" value="ECO:0007669"/>
    <property type="project" value="UniProtKB-KW"/>
</dbReference>
<dbReference type="AlphaFoldDB" id="A0ABD3MJ16"/>
<feature type="domain" description="N-acetyltransferase" evidence="4">
    <location>
        <begin position="119"/>
        <end position="293"/>
    </location>
</feature>
<dbReference type="PANTHER" id="PTHR42919">
    <property type="entry name" value="N-ALPHA-ACETYLTRANSFERASE"/>
    <property type="match status" value="1"/>
</dbReference>
<organism evidence="5 6">
    <name type="scientific">Discostella pseudostelligera</name>
    <dbReference type="NCBI Taxonomy" id="259834"/>
    <lineage>
        <taxon>Eukaryota</taxon>
        <taxon>Sar</taxon>
        <taxon>Stramenopiles</taxon>
        <taxon>Ochrophyta</taxon>
        <taxon>Bacillariophyta</taxon>
        <taxon>Coscinodiscophyceae</taxon>
        <taxon>Thalassiosirophycidae</taxon>
        <taxon>Stephanodiscales</taxon>
        <taxon>Stephanodiscaceae</taxon>
        <taxon>Discostella</taxon>
    </lineage>
</organism>
<dbReference type="Gene3D" id="3.40.630.30">
    <property type="match status" value="1"/>
</dbReference>
<dbReference type="PROSITE" id="PS51186">
    <property type="entry name" value="GNAT"/>
    <property type="match status" value="1"/>
</dbReference>
<keyword evidence="3" id="KW-0732">Signal</keyword>
<name>A0ABD3MJ16_9STRA</name>
<proteinExistence type="predicted"/>
<dbReference type="EMBL" id="JALLBG020000182">
    <property type="protein sequence ID" value="KAL3760530.1"/>
    <property type="molecule type" value="Genomic_DNA"/>
</dbReference>